<dbReference type="InterPro" id="IPR001138">
    <property type="entry name" value="Zn2Cys6_DnaBD"/>
</dbReference>
<dbReference type="InterPro" id="IPR053181">
    <property type="entry name" value="EcdB-like_regulator"/>
</dbReference>
<feature type="compositionally biased region" description="Low complexity" evidence="5">
    <location>
        <begin position="435"/>
        <end position="446"/>
    </location>
</feature>
<dbReference type="CDD" id="cd00067">
    <property type="entry name" value="GAL4"/>
    <property type="match status" value="1"/>
</dbReference>
<evidence type="ECO:0000259" key="6">
    <source>
        <dbReference type="PROSITE" id="PS50048"/>
    </source>
</evidence>
<feature type="region of interest" description="Disordered" evidence="5">
    <location>
        <begin position="917"/>
        <end position="941"/>
    </location>
</feature>
<feature type="compositionally biased region" description="Polar residues" evidence="5">
    <location>
        <begin position="103"/>
        <end position="112"/>
    </location>
</feature>
<dbReference type="PROSITE" id="PS00463">
    <property type="entry name" value="ZN2_CY6_FUNGAL_1"/>
    <property type="match status" value="1"/>
</dbReference>
<reference evidence="7 8" key="1">
    <citation type="submission" date="2023-08" db="EMBL/GenBank/DDBJ databases">
        <title>Black Yeasts Isolated from many extreme environments.</title>
        <authorList>
            <person name="Coleine C."/>
            <person name="Stajich J.E."/>
            <person name="Selbmann L."/>
        </authorList>
    </citation>
    <scope>NUCLEOTIDE SEQUENCE [LARGE SCALE GENOMIC DNA]</scope>
    <source>
        <strain evidence="7 8">CCFEE 5910</strain>
    </source>
</reference>
<feature type="region of interest" description="Disordered" evidence="5">
    <location>
        <begin position="610"/>
        <end position="654"/>
    </location>
</feature>
<evidence type="ECO:0000256" key="4">
    <source>
        <dbReference type="ARBA" id="ARBA00023242"/>
    </source>
</evidence>
<organism evidence="7 8">
    <name type="scientific">Lithohypha guttulata</name>
    <dbReference type="NCBI Taxonomy" id="1690604"/>
    <lineage>
        <taxon>Eukaryota</taxon>
        <taxon>Fungi</taxon>
        <taxon>Dikarya</taxon>
        <taxon>Ascomycota</taxon>
        <taxon>Pezizomycotina</taxon>
        <taxon>Eurotiomycetes</taxon>
        <taxon>Chaetothyriomycetidae</taxon>
        <taxon>Chaetothyriales</taxon>
        <taxon>Trichomeriaceae</taxon>
        <taxon>Lithohypha</taxon>
    </lineage>
</organism>
<evidence type="ECO:0000256" key="5">
    <source>
        <dbReference type="SAM" id="MobiDB-lite"/>
    </source>
</evidence>
<dbReference type="InterPro" id="IPR036864">
    <property type="entry name" value="Zn2-C6_fun-type_DNA-bd_sf"/>
</dbReference>
<feature type="domain" description="Zn(2)-C6 fungal-type" evidence="6">
    <location>
        <begin position="226"/>
        <end position="256"/>
    </location>
</feature>
<evidence type="ECO:0000313" key="8">
    <source>
        <dbReference type="Proteomes" id="UP001309876"/>
    </source>
</evidence>
<feature type="compositionally biased region" description="Polar residues" evidence="5">
    <location>
        <begin position="614"/>
        <end position="629"/>
    </location>
</feature>
<keyword evidence="3" id="KW-0804">Transcription</keyword>
<accession>A0AAN7YJ32</accession>
<proteinExistence type="predicted"/>
<feature type="compositionally biased region" description="Polar residues" evidence="5">
    <location>
        <begin position="119"/>
        <end position="128"/>
    </location>
</feature>
<dbReference type="GO" id="GO:0008270">
    <property type="term" value="F:zinc ion binding"/>
    <property type="evidence" value="ECO:0007669"/>
    <property type="project" value="InterPro"/>
</dbReference>
<dbReference type="Proteomes" id="UP001309876">
    <property type="component" value="Unassembled WGS sequence"/>
</dbReference>
<feature type="region of interest" description="Disordered" evidence="5">
    <location>
        <begin position="1"/>
        <end position="220"/>
    </location>
</feature>
<evidence type="ECO:0000256" key="1">
    <source>
        <dbReference type="ARBA" id="ARBA00023015"/>
    </source>
</evidence>
<dbReference type="CDD" id="cd12148">
    <property type="entry name" value="fungal_TF_MHR"/>
    <property type="match status" value="1"/>
</dbReference>
<keyword evidence="2" id="KW-0238">DNA-binding</keyword>
<sequence>MEEIGDPHFKRERPASYGQPPSLPMPPTEAPHLHTYPHPAPQGAPMHPHWNPAPSPYHDGHDHRPIPDGPPPHHVPHSYPPPQNYGPPPHSQTPTYPPDPGYSRQNSVSGPTRSPPSAQPSHYSTTVNGAPHPSEAYYPPPPADYRSRQSYPPPESPASAQPQPVLHVQTTNHEIMPTQPQHQGPPPGYPPPPSSGPPPTPGYWPPPPHADWYQQQRRKPVRAAQACDSCRQRKAKCDEGRPECTHCKENSLRCTYRDVPPQKSEKQMLHMTEKVDGLASQLESYIRSTDDKLNAVDEKLDNLIASVQLIASQRSVSDSRPEASIPMTKTRSRPQMKEEPRSNSSAQLHRHDFINAPFMQGGMVDANAAVHVYTASTPKQRGPMGASDLLMWPSIQDLAPKDIASTYVMDGEAQRGLLRLYGCGEGEDKGDGHDGAPSPAASNNSSGRMDEDGTNSSPSGVWGTGQLPHREGNHQPVYDHPGGVTPGGQLLLDRTAVDGHVKSYLEHMHILHPFLDARVLRKMVHTFKLKYSWDFPSVPRLAHNVITGTKRKRDTSESPNSTADVLHAVPPHNGVRSGLPQSQIEHSVSNAIVLLVIALGKICAYEKPLPGPPKSSSVTSNSRVPQQQPLLGYGDFPPSSSAPTSPYTGSHINGVPSGSTVSGLQGKNMDVIPGLAYFAKAADILGELPGGVDVSHIQANLLAGLYMGQIARIIPSHWYINNACRAVQILIRSAEYREKRMSEERRNLINFAFWSCLQLESDILAEMDIPPSGIVAREADMLLEVPSALTIGTADVEREKEEVSSNPREAYRREQNIIHRHYSNQIQLRRTINDAVHNVYSNTREPSDGKPPQLITTLDENLENWRSLLEHGWNWEDEEHESQDINHARMRGKYYGAKYIINRPALHYALSLAHPATPMSRPSESPLGGSSHSENTSPAVSHHVSSLATYRRVNEMRPPLSRSVENLEPWIRDACERCIHAAIKSTTAFDRVPPRLVVTSILSTAHAQFGNVLVLAGTFNSTSPFLKSLVPEEILRFLLTRTIRFLDDKAPISPALEEDARILRFVQGKLFPLRTGTTSQPHISSANSSFSSNR</sequence>
<dbReference type="PANTHER" id="PTHR47785:SF4">
    <property type="entry name" value="ZN(II)2CYS6 TRANSCRIPTION FACTOR (EUROFUNG)"/>
    <property type="match status" value="1"/>
</dbReference>
<dbReference type="Pfam" id="PF00172">
    <property type="entry name" value="Zn_clus"/>
    <property type="match status" value="1"/>
</dbReference>
<keyword evidence="1" id="KW-0805">Transcription regulation</keyword>
<comment type="caution">
    <text evidence="7">The sequence shown here is derived from an EMBL/GenBank/DDBJ whole genome shotgun (WGS) entry which is preliminary data.</text>
</comment>
<feature type="region of interest" description="Disordered" evidence="5">
    <location>
        <begin position="427"/>
        <end position="486"/>
    </location>
</feature>
<dbReference type="AlphaFoldDB" id="A0AAN7YJ32"/>
<evidence type="ECO:0000256" key="2">
    <source>
        <dbReference type="ARBA" id="ARBA00023125"/>
    </source>
</evidence>
<name>A0AAN7YJ32_9EURO</name>
<keyword evidence="8" id="KW-1185">Reference proteome</keyword>
<dbReference type="GO" id="GO:0000981">
    <property type="term" value="F:DNA-binding transcription factor activity, RNA polymerase II-specific"/>
    <property type="evidence" value="ECO:0007669"/>
    <property type="project" value="InterPro"/>
</dbReference>
<feature type="compositionally biased region" description="Polar residues" evidence="5">
    <location>
        <begin position="920"/>
        <end position="941"/>
    </location>
</feature>
<dbReference type="SUPFAM" id="SSF57701">
    <property type="entry name" value="Zn2/Cys6 DNA-binding domain"/>
    <property type="match status" value="1"/>
</dbReference>
<feature type="compositionally biased region" description="Basic and acidic residues" evidence="5">
    <location>
        <begin position="1"/>
        <end position="14"/>
    </location>
</feature>
<dbReference type="PANTHER" id="PTHR47785">
    <property type="entry name" value="ZN(II)2CYS6 TRANSCRIPTION FACTOR (EUROFUNG)-RELATED-RELATED"/>
    <property type="match status" value="1"/>
</dbReference>
<feature type="region of interest" description="Disordered" evidence="5">
    <location>
        <begin position="313"/>
        <end position="348"/>
    </location>
</feature>
<evidence type="ECO:0000313" key="7">
    <source>
        <dbReference type="EMBL" id="KAK5089973.1"/>
    </source>
</evidence>
<feature type="compositionally biased region" description="Pro residues" evidence="5">
    <location>
        <begin position="67"/>
        <end position="100"/>
    </location>
</feature>
<dbReference type="GO" id="GO:0003677">
    <property type="term" value="F:DNA binding"/>
    <property type="evidence" value="ECO:0007669"/>
    <property type="project" value="UniProtKB-KW"/>
</dbReference>
<dbReference type="SMART" id="SM00066">
    <property type="entry name" value="GAL4"/>
    <property type="match status" value="1"/>
</dbReference>
<feature type="region of interest" description="Disordered" evidence="5">
    <location>
        <begin position="548"/>
        <end position="580"/>
    </location>
</feature>
<feature type="compositionally biased region" description="Low complexity" evidence="5">
    <location>
        <begin position="637"/>
        <end position="646"/>
    </location>
</feature>
<gene>
    <name evidence="7" type="ORF">LTR05_000141</name>
</gene>
<dbReference type="Gene3D" id="4.10.240.10">
    <property type="entry name" value="Zn(2)-C6 fungal-type DNA-binding domain"/>
    <property type="match status" value="1"/>
</dbReference>
<evidence type="ECO:0000256" key="3">
    <source>
        <dbReference type="ARBA" id="ARBA00023163"/>
    </source>
</evidence>
<keyword evidence="4" id="KW-0539">Nucleus</keyword>
<dbReference type="EMBL" id="JAVRRJ010000001">
    <property type="protein sequence ID" value="KAK5089973.1"/>
    <property type="molecule type" value="Genomic_DNA"/>
</dbReference>
<dbReference type="PROSITE" id="PS50048">
    <property type="entry name" value="ZN2_CY6_FUNGAL_2"/>
    <property type="match status" value="1"/>
</dbReference>
<protein>
    <recommendedName>
        <fullName evidence="6">Zn(2)-C6 fungal-type domain-containing protein</fullName>
    </recommendedName>
</protein>
<feature type="compositionally biased region" description="Pro residues" evidence="5">
    <location>
        <begin position="183"/>
        <end position="209"/>
    </location>
</feature>